<dbReference type="AlphaFoldDB" id="A0A221P725"/>
<dbReference type="InterPro" id="IPR036513">
    <property type="entry name" value="STAS_dom_sf"/>
</dbReference>
<sequence length="131" mass="14138">MSKNHTRPAAVEHGRPAAVTAHRPSGATTVLPLRGEIDLLTAPTLAERIDALTAHPHPDLVLDLRPVDFIDCAGLRLLCRARNRALAKRGRLRLVTDSAGFLRMLRAAGLWGVFEVHARLPSQPTGTNGSC</sequence>
<evidence type="ECO:0000256" key="1">
    <source>
        <dbReference type="ARBA" id="ARBA00009013"/>
    </source>
</evidence>
<feature type="domain" description="STAS" evidence="4">
    <location>
        <begin position="30"/>
        <end position="110"/>
    </location>
</feature>
<evidence type="ECO:0000256" key="2">
    <source>
        <dbReference type="RuleBase" id="RU003749"/>
    </source>
</evidence>
<organism evidence="5 6">
    <name type="scientific">Streptomyces pluripotens</name>
    <dbReference type="NCBI Taxonomy" id="1355015"/>
    <lineage>
        <taxon>Bacteria</taxon>
        <taxon>Bacillati</taxon>
        <taxon>Actinomycetota</taxon>
        <taxon>Actinomycetes</taxon>
        <taxon>Kitasatosporales</taxon>
        <taxon>Streptomycetaceae</taxon>
        <taxon>Streptomyces</taxon>
    </lineage>
</organism>
<dbReference type="SUPFAM" id="SSF52091">
    <property type="entry name" value="SpoIIaa-like"/>
    <property type="match status" value="1"/>
</dbReference>
<dbReference type="Proteomes" id="UP000031501">
    <property type="component" value="Chromosome"/>
</dbReference>
<dbReference type="InterPro" id="IPR003658">
    <property type="entry name" value="Anti-sigma_ant"/>
</dbReference>
<dbReference type="CDD" id="cd07043">
    <property type="entry name" value="STAS_anti-anti-sigma_factors"/>
    <property type="match status" value="1"/>
</dbReference>
<evidence type="ECO:0000313" key="5">
    <source>
        <dbReference type="EMBL" id="ASN28113.1"/>
    </source>
</evidence>
<comment type="similarity">
    <text evidence="1 2">Belongs to the anti-sigma-factor antagonist family.</text>
</comment>
<dbReference type="InterPro" id="IPR002645">
    <property type="entry name" value="STAS_dom"/>
</dbReference>
<accession>A0A221P725</accession>
<dbReference type="KEGG" id="splu:LK06_000155"/>
<dbReference type="EMBL" id="CP022433">
    <property type="protein sequence ID" value="ASN28113.1"/>
    <property type="molecule type" value="Genomic_DNA"/>
</dbReference>
<dbReference type="OrthoDB" id="4833278at2"/>
<name>A0A221P725_9ACTN</name>
<dbReference type="Pfam" id="PF13466">
    <property type="entry name" value="STAS_2"/>
    <property type="match status" value="1"/>
</dbReference>
<proteinExistence type="inferred from homology"/>
<dbReference type="PROSITE" id="PS50801">
    <property type="entry name" value="STAS"/>
    <property type="match status" value="1"/>
</dbReference>
<feature type="region of interest" description="Disordered" evidence="3">
    <location>
        <begin position="1"/>
        <end position="22"/>
    </location>
</feature>
<dbReference type="InterPro" id="IPR058548">
    <property type="entry name" value="MlaB-like_STAS"/>
</dbReference>
<dbReference type="STRING" id="1355015.LK06_000155"/>
<protein>
    <recommendedName>
        <fullName evidence="2">Anti-sigma factor antagonist</fullName>
    </recommendedName>
</protein>
<dbReference type="PANTHER" id="PTHR33495:SF2">
    <property type="entry name" value="ANTI-SIGMA FACTOR ANTAGONIST TM_1081-RELATED"/>
    <property type="match status" value="1"/>
</dbReference>
<dbReference type="GO" id="GO:0043856">
    <property type="term" value="F:anti-sigma factor antagonist activity"/>
    <property type="evidence" value="ECO:0007669"/>
    <property type="project" value="InterPro"/>
</dbReference>
<dbReference type="PANTHER" id="PTHR33495">
    <property type="entry name" value="ANTI-SIGMA FACTOR ANTAGONIST TM_1081-RELATED-RELATED"/>
    <property type="match status" value="1"/>
</dbReference>
<evidence type="ECO:0000256" key="3">
    <source>
        <dbReference type="SAM" id="MobiDB-lite"/>
    </source>
</evidence>
<gene>
    <name evidence="5" type="ORF">LK07_01235</name>
</gene>
<evidence type="ECO:0000259" key="4">
    <source>
        <dbReference type="PROSITE" id="PS50801"/>
    </source>
</evidence>
<keyword evidence="6" id="KW-1185">Reference proteome</keyword>
<dbReference type="NCBIfam" id="TIGR00377">
    <property type="entry name" value="ant_ant_sig"/>
    <property type="match status" value="1"/>
</dbReference>
<evidence type="ECO:0000313" key="6">
    <source>
        <dbReference type="Proteomes" id="UP000031501"/>
    </source>
</evidence>
<reference evidence="5 6" key="1">
    <citation type="submission" date="2017-07" db="EMBL/GenBank/DDBJ databases">
        <title>Genome sequence of Streptomyces pluripotens MUSC 137T.</title>
        <authorList>
            <person name="Ser H.-L."/>
            <person name="Lee L.-H."/>
        </authorList>
    </citation>
    <scope>NUCLEOTIDE SEQUENCE [LARGE SCALE GENOMIC DNA]</scope>
    <source>
        <strain evidence="5 6">MUSC 137</strain>
    </source>
</reference>
<dbReference type="Gene3D" id="3.30.750.24">
    <property type="entry name" value="STAS domain"/>
    <property type="match status" value="1"/>
</dbReference>